<dbReference type="RefSeq" id="WP_141442844.1">
    <property type="nucleotide sequence ID" value="NZ_CP038231.1"/>
</dbReference>
<keyword evidence="1" id="KW-0472">Membrane</keyword>
<accession>A0A4Y6U792</accession>
<dbReference type="KEGG" id="swf:E3E12_02075"/>
<evidence type="ECO:0000313" key="3">
    <source>
        <dbReference type="Proteomes" id="UP000318709"/>
    </source>
</evidence>
<gene>
    <name evidence="2" type="ORF">E3E12_02075</name>
</gene>
<keyword evidence="1" id="KW-1133">Transmembrane helix</keyword>
<proteinExistence type="predicted"/>
<dbReference type="Proteomes" id="UP000318709">
    <property type="component" value="Chromosome"/>
</dbReference>
<reference evidence="2 3" key="1">
    <citation type="submission" date="2019-03" db="EMBL/GenBank/DDBJ databases">
        <title>The complete genome sequence of Swingsia_sp. F3b2 LMG30590(T).</title>
        <authorList>
            <person name="Chua K.-O."/>
            <person name="Chan K.-G."/>
            <person name="See-Too W.-S."/>
        </authorList>
    </citation>
    <scope>NUCLEOTIDE SEQUENCE [LARGE SCALE GENOMIC DNA]</scope>
    <source>
        <strain evidence="2 3">F3b2</strain>
    </source>
</reference>
<feature type="transmembrane region" description="Helical" evidence="1">
    <location>
        <begin position="70"/>
        <end position="94"/>
    </location>
</feature>
<evidence type="ECO:0000256" key="1">
    <source>
        <dbReference type="SAM" id="Phobius"/>
    </source>
</evidence>
<name>A0A4Y6U792_9PROT</name>
<dbReference type="EMBL" id="CP038231">
    <property type="protein sequence ID" value="QDH13182.1"/>
    <property type="molecule type" value="Genomic_DNA"/>
</dbReference>
<keyword evidence="1" id="KW-0812">Transmembrane</keyword>
<feature type="transmembrane region" description="Helical" evidence="1">
    <location>
        <begin position="6"/>
        <end position="23"/>
    </location>
</feature>
<keyword evidence="3" id="KW-1185">Reference proteome</keyword>
<evidence type="ECO:0000313" key="2">
    <source>
        <dbReference type="EMBL" id="QDH13182.1"/>
    </source>
</evidence>
<feature type="transmembrane region" description="Helical" evidence="1">
    <location>
        <begin position="30"/>
        <end position="50"/>
    </location>
</feature>
<protein>
    <submittedName>
        <fullName evidence="2">DUF4175 domain-containing protein</fullName>
    </submittedName>
</protein>
<organism evidence="2 3">
    <name type="scientific">Formicincola oecophyllae</name>
    <dbReference type="NCBI Taxonomy" id="2558361"/>
    <lineage>
        <taxon>Bacteria</taxon>
        <taxon>Pseudomonadati</taxon>
        <taxon>Pseudomonadota</taxon>
        <taxon>Alphaproteobacteria</taxon>
        <taxon>Acetobacterales</taxon>
        <taxon>Acetobacteraceae</taxon>
        <taxon>Formicincola</taxon>
    </lineage>
</organism>
<dbReference type="AlphaFoldDB" id="A0A4Y6U792"/>
<sequence length="108" mass="11852">MTLGPLIGLAVVAALALWVWRHLSGPFGRIVALVLVGAYLGLWLLARLANGTANTLTHMGQDITLFSSHLLMWIMKTGVILTIIVVVMAGFLLWRLVRHWRQGPKGTV</sequence>